<evidence type="ECO:0000256" key="1">
    <source>
        <dbReference type="SAM" id="MobiDB-lite"/>
    </source>
</evidence>
<feature type="compositionally biased region" description="Pro residues" evidence="1">
    <location>
        <begin position="20"/>
        <end position="29"/>
    </location>
</feature>
<gene>
    <name evidence="2" type="ORF">RHIMIDRAFT_252694</name>
</gene>
<dbReference type="Proteomes" id="UP000242254">
    <property type="component" value="Unassembled WGS sequence"/>
</dbReference>
<feature type="compositionally biased region" description="Low complexity" evidence="1">
    <location>
        <begin position="54"/>
        <end position="75"/>
    </location>
</feature>
<dbReference type="AlphaFoldDB" id="A0A2G4T7J2"/>
<feature type="compositionally biased region" description="Pro residues" evidence="1">
    <location>
        <begin position="44"/>
        <end position="53"/>
    </location>
</feature>
<feature type="compositionally biased region" description="Basic and acidic residues" evidence="1">
    <location>
        <begin position="102"/>
        <end position="115"/>
    </location>
</feature>
<dbReference type="EMBL" id="KZ303842">
    <property type="protein sequence ID" value="PHZ16990.1"/>
    <property type="molecule type" value="Genomic_DNA"/>
</dbReference>
<dbReference type="RefSeq" id="XP_023470698.1">
    <property type="nucleotide sequence ID" value="XM_023610968.1"/>
</dbReference>
<keyword evidence="3" id="KW-1185">Reference proteome</keyword>
<name>A0A2G4T7J2_RHIZD</name>
<dbReference type="STRING" id="1340429.A0A2G4T7J2"/>
<dbReference type="GeneID" id="35441958"/>
<feature type="compositionally biased region" description="Basic and acidic residues" evidence="1">
    <location>
        <begin position="1"/>
        <end position="11"/>
    </location>
</feature>
<sequence>MKEENKKKELTESDDEYEIPLPPGPPPSKPFASQVPPQAYGGRVPPPPPPLPPNYQQLQQQQQPYMAYPQYYYPQPHYPQPQHPQYQAAPVTYSSSPVKYDSQVKESSEAKEQPKKPVVATISAEPQLRDLQKELLGFVPVSVRRKQVKTNKNA</sequence>
<evidence type="ECO:0000313" key="2">
    <source>
        <dbReference type="EMBL" id="PHZ16990.1"/>
    </source>
</evidence>
<proteinExistence type="predicted"/>
<organism evidence="2 3">
    <name type="scientific">Rhizopus microsporus ATCC 52813</name>
    <dbReference type="NCBI Taxonomy" id="1340429"/>
    <lineage>
        <taxon>Eukaryota</taxon>
        <taxon>Fungi</taxon>
        <taxon>Fungi incertae sedis</taxon>
        <taxon>Mucoromycota</taxon>
        <taxon>Mucoromycotina</taxon>
        <taxon>Mucoromycetes</taxon>
        <taxon>Mucorales</taxon>
        <taxon>Mucorineae</taxon>
        <taxon>Rhizopodaceae</taxon>
        <taxon>Rhizopus</taxon>
    </lineage>
</organism>
<evidence type="ECO:0000313" key="3">
    <source>
        <dbReference type="Proteomes" id="UP000242254"/>
    </source>
</evidence>
<reference evidence="2 3" key="1">
    <citation type="journal article" date="2016" name="Proc. Natl. Acad. Sci. U.S.A.">
        <title>Lipid metabolic changes in an early divergent fungus govern the establishment of a mutualistic symbiosis with endobacteria.</title>
        <authorList>
            <person name="Lastovetsky O.A."/>
            <person name="Gaspar M.L."/>
            <person name="Mondo S.J."/>
            <person name="LaButti K.M."/>
            <person name="Sandor L."/>
            <person name="Grigoriev I.V."/>
            <person name="Henry S.A."/>
            <person name="Pawlowska T.E."/>
        </authorList>
    </citation>
    <scope>NUCLEOTIDE SEQUENCE [LARGE SCALE GENOMIC DNA]</scope>
    <source>
        <strain evidence="2 3">ATCC 52813</strain>
    </source>
</reference>
<feature type="region of interest" description="Disordered" evidence="1">
    <location>
        <begin position="1"/>
        <end position="118"/>
    </location>
</feature>
<protein>
    <submittedName>
        <fullName evidence="2">Uncharacterized protein</fullName>
    </submittedName>
</protein>
<accession>A0A2G4T7J2</accession>